<evidence type="ECO:0000256" key="3">
    <source>
        <dbReference type="ARBA" id="ARBA00023235"/>
    </source>
</evidence>
<proteinExistence type="inferred from homology"/>
<evidence type="ECO:0000256" key="6">
    <source>
        <dbReference type="SAM" id="Coils"/>
    </source>
</evidence>
<keyword evidence="2" id="KW-0238">DNA-binding</keyword>
<evidence type="ECO:0000259" key="7">
    <source>
        <dbReference type="PROSITE" id="PS51194"/>
    </source>
</evidence>
<dbReference type="GO" id="GO:0003677">
    <property type="term" value="F:DNA binding"/>
    <property type="evidence" value="ECO:0007669"/>
    <property type="project" value="UniProtKB-KW"/>
</dbReference>
<dbReference type="Proteomes" id="UP000235388">
    <property type="component" value="Unassembled WGS sequence"/>
</dbReference>
<protein>
    <recommendedName>
        <fullName evidence="5">DNA 3'-5' helicase</fullName>
        <ecNumber evidence="5">5.6.2.4</ecNumber>
    </recommendedName>
</protein>
<name>A0A2N5SY03_9BASI</name>
<dbReference type="GO" id="GO:0005694">
    <property type="term" value="C:chromosome"/>
    <property type="evidence" value="ECO:0007669"/>
    <property type="project" value="TreeGrafter"/>
</dbReference>
<evidence type="ECO:0000256" key="2">
    <source>
        <dbReference type="ARBA" id="ARBA00023125"/>
    </source>
</evidence>
<dbReference type="GO" id="GO:0000724">
    <property type="term" value="P:double-strand break repair via homologous recombination"/>
    <property type="evidence" value="ECO:0007669"/>
    <property type="project" value="TreeGrafter"/>
</dbReference>
<dbReference type="EMBL" id="PGCI01000268">
    <property type="protein sequence ID" value="PLW31484.1"/>
    <property type="molecule type" value="Genomic_DNA"/>
</dbReference>
<evidence type="ECO:0000313" key="9">
    <source>
        <dbReference type="EMBL" id="PLW31484.1"/>
    </source>
</evidence>
<accession>A0A2N5SY03</accession>
<evidence type="ECO:0000313" key="8">
    <source>
        <dbReference type="EMBL" id="PLW18112.1"/>
    </source>
</evidence>
<dbReference type="InterPro" id="IPR001650">
    <property type="entry name" value="Helicase_C-like"/>
</dbReference>
<dbReference type="SUPFAM" id="SSF52540">
    <property type="entry name" value="P-loop containing nucleoside triphosphate hydrolases"/>
    <property type="match status" value="1"/>
</dbReference>
<comment type="catalytic activity">
    <reaction evidence="4">
        <text>Couples ATP hydrolysis with the unwinding of duplex DNA by translocating in the 3'-5' direction.</text>
        <dbReference type="EC" id="5.6.2.4"/>
    </reaction>
</comment>
<dbReference type="GO" id="GO:0005737">
    <property type="term" value="C:cytoplasm"/>
    <property type="evidence" value="ECO:0007669"/>
    <property type="project" value="TreeGrafter"/>
</dbReference>
<keyword evidence="3" id="KW-0413">Isomerase</keyword>
<dbReference type="InterPro" id="IPR027417">
    <property type="entry name" value="P-loop_NTPase"/>
</dbReference>
<comment type="similarity">
    <text evidence="1">Belongs to the helicase family. RecQ subfamily.</text>
</comment>
<dbReference type="Pfam" id="PF00271">
    <property type="entry name" value="Helicase_C"/>
    <property type="match status" value="1"/>
</dbReference>
<keyword evidence="10" id="KW-1185">Reference proteome</keyword>
<dbReference type="Proteomes" id="UP000235392">
    <property type="component" value="Unassembled WGS sequence"/>
</dbReference>
<dbReference type="PANTHER" id="PTHR13710:SF105">
    <property type="entry name" value="ATP-DEPENDENT DNA HELICASE Q1"/>
    <property type="match status" value="1"/>
</dbReference>
<keyword evidence="6" id="KW-0175">Coiled coil</keyword>
<gene>
    <name evidence="8" type="ORF">PCANC_12727</name>
    <name evidence="9" type="ORF">PCASD_17869</name>
</gene>
<dbReference type="AlphaFoldDB" id="A0A2N5SY03"/>
<dbReference type="PANTHER" id="PTHR13710">
    <property type="entry name" value="DNA HELICASE RECQ FAMILY MEMBER"/>
    <property type="match status" value="1"/>
</dbReference>
<evidence type="ECO:0000313" key="10">
    <source>
        <dbReference type="Proteomes" id="UP000235388"/>
    </source>
</evidence>
<dbReference type="GO" id="GO:0043138">
    <property type="term" value="F:3'-5' DNA helicase activity"/>
    <property type="evidence" value="ECO:0007669"/>
    <property type="project" value="UniProtKB-EC"/>
</dbReference>
<evidence type="ECO:0000313" key="11">
    <source>
        <dbReference type="Proteomes" id="UP000235392"/>
    </source>
</evidence>
<dbReference type="EC" id="5.6.2.4" evidence="5"/>
<dbReference type="EMBL" id="PGCJ01000837">
    <property type="protein sequence ID" value="PLW18112.1"/>
    <property type="molecule type" value="Genomic_DNA"/>
</dbReference>
<dbReference type="STRING" id="200324.A0A2N5SY03"/>
<evidence type="ECO:0000256" key="1">
    <source>
        <dbReference type="ARBA" id="ARBA00005446"/>
    </source>
</evidence>
<feature type="coiled-coil region" evidence="6">
    <location>
        <begin position="316"/>
        <end position="443"/>
    </location>
</feature>
<dbReference type="Gene3D" id="3.40.50.300">
    <property type="entry name" value="P-loop containing nucleotide triphosphate hydrolases"/>
    <property type="match status" value="1"/>
</dbReference>
<comment type="caution">
    <text evidence="8">The sequence shown here is derived from an EMBL/GenBank/DDBJ whole genome shotgun (WGS) entry which is preliminary data.</text>
</comment>
<evidence type="ECO:0000256" key="5">
    <source>
        <dbReference type="ARBA" id="ARBA00034808"/>
    </source>
</evidence>
<organism evidence="8 10">
    <name type="scientific">Puccinia coronata f. sp. avenae</name>
    <dbReference type="NCBI Taxonomy" id="200324"/>
    <lineage>
        <taxon>Eukaryota</taxon>
        <taxon>Fungi</taxon>
        <taxon>Dikarya</taxon>
        <taxon>Basidiomycota</taxon>
        <taxon>Pucciniomycotina</taxon>
        <taxon>Pucciniomycetes</taxon>
        <taxon>Pucciniales</taxon>
        <taxon>Pucciniaceae</taxon>
        <taxon>Puccinia</taxon>
    </lineage>
</organism>
<evidence type="ECO:0000256" key="4">
    <source>
        <dbReference type="ARBA" id="ARBA00034617"/>
    </source>
</evidence>
<dbReference type="GO" id="GO:0009378">
    <property type="term" value="F:four-way junction helicase activity"/>
    <property type="evidence" value="ECO:0007669"/>
    <property type="project" value="TreeGrafter"/>
</dbReference>
<dbReference type="PROSITE" id="PS51194">
    <property type="entry name" value="HELICASE_CTER"/>
    <property type="match status" value="1"/>
</dbReference>
<sequence>MEDFGAGNFPVILATMALGLGQNLKQVQCVIHMGRADPASIVQMVGRCGRNGKTGLGILFMEPTRKTGFNNLDDFKEGVVQTDDFRMDALAVTNLCLRVALTVDNKVGHIPLLETDPSYLAEKAQELSLNFPKCTCSNCMPSKANALLNIIRQVNINNFDLILDDPFSFPLESWNHTLMQRPKKKPTKATCMYSDAMAHDLKIHLFKRFEVFYNEMLGQEAEFKAAVFFGMDEAKVIVKSLDQVRNGDCVDITLLATLMGGQMFKGQIEFLVQAFSDWMDTKFYQLQLITEAAHNSFVLLECRCILDAAAAARERNKAATVAKNLAQREEREAEKEVEKAEKAKKKLRIQEEKARIAQEKAAGRQSKAAKNERIKEEKAKLKALAVEARRHKATIAEASKKSEREARLKAKEDARVLAADNLKKKKRAQADSIEAKKVAAQAKRVDCKRHQEDKQACNTLFMSQIQEHRAQLLHRMEDGE</sequence>
<feature type="domain" description="Helicase C-terminal" evidence="7">
    <location>
        <begin position="1"/>
        <end position="91"/>
    </location>
</feature>
<reference evidence="10 11" key="1">
    <citation type="submission" date="2017-11" db="EMBL/GenBank/DDBJ databases">
        <title>De novo assembly and phasing of dikaryotic genomes from two isolates of Puccinia coronata f. sp. avenae, the causal agent of oat crown rust.</title>
        <authorList>
            <person name="Miller M.E."/>
            <person name="Zhang Y."/>
            <person name="Omidvar V."/>
            <person name="Sperschneider J."/>
            <person name="Schwessinger B."/>
            <person name="Raley C."/>
            <person name="Palmer J.M."/>
            <person name="Garnica D."/>
            <person name="Upadhyaya N."/>
            <person name="Rathjen J."/>
            <person name="Taylor J.M."/>
            <person name="Park R.F."/>
            <person name="Dodds P.N."/>
            <person name="Hirsch C.D."/>
            <person name="Kianian S.F."/>
            <person name="Figueroa M."/>
        </authorList>
    </citation>
    <scope>NUCLEOTIDE SEQUENCE [LARGE SCALE GENOMIC DNA]</scope>
    <source>
        <strain evidence="8">12NC29</strain>
        <strain evidence="9">12SD80</strain>
    </source>
</reference>
<dbReference type="OrthoDB" id="4502122at2759"/>